<evidence type="ECO:0000313" key="3">
    <source>
        <dbReference type="EMBL" id="OQM74223.1"/>
    </source>
</evidence>
<dbReference type="RefSeq" id="WP_080920844.1">
    <property type="nucleotide sequence ID" value="NZ_MDET01000034.1"/>
</dbReference>
<dbReference type="InterPro" id="IPR044144">
    <property type="entry name" value="SAF_UxaA/GarD"/>
</dbReference>
<dbReference type="CDD" id="cd11613">
    <property type="entry name" value="SAF_AH_GD"/>
    <property type="match status" value="1"/>
</dbReference>
<dbReference type="GO" id="GO:0016829">
    <property type="term" value="F:lyase activity"/>
    <property type="evidence" value="ECO:0007669"/>
    <property type="project" value="UniProtKB-KW"/>
</dbReference>
<keyword evidence="1" id="KW-0456">Lyase</keyword>
<comment type="caution">
    <text evidence="3">The sequence shown here is derived from an EMBL/GenBank/DDBJ whole genome shotgun (WGS) entry which is preliminary data.</text>
</comment>
<proteinExistence type="predicted"/>
<evidence type="ECO:0000256" key="1">
    <source>
        <dbReference type="ARBA" id="ARBA00023239"/>
    </source>
</evidence>
<keyword evidence="3" id="KW-0378">Hydrolase</keyword>
<dbReference type="Pfam" id="PF08666">
    <property type="entry name" value="SAF"/>
    <property type="match status" value="1"/>
</dbReference>
<dbReference type="InterPro" id="IPR052172">
    <property type="entry name" value="UxaA_altronate/galactarate_dh"/>
</dbReference>
<dbReference type="Gene3D" id="2.30.130.110">
    <property type="match status" value="1"/>
</dbReference>
<dbReference type="GO" id="GO:0016787">
    <property type="term" value="F:hydrolase activity"/>
    <property type="evidence" value="ECO:0007669"/>
    <property type="project" value="UniProtKB-KW"/>
</dbReference>
<dbReference type="OrthoDB" id="9804574at2"/>
<dbReference type="InterPro" id="IPR013974">
    <property type="entry name" value="SAF"/>
</dbReference>
<keyword evidence="4" id="KW-1185">Reference proteome</keyword>
<accession>A0A1V8RM84</accession>
<sequence length="113" mass="12191">MATPEDAQADDGSDGRLLLLSDEDNVLVARQPISAGETILVTGVPVHIGKDILLGHKIARQTIAESEKVRKYGAPIGSATRAIALGEHVHVHNMKSDYTRTHIIDASDEEKSR</sequence>
<dbReference type="Proteomes" id="UP000191905">
    <property type="component" value="Unassembled WGS sequence"/>
</dbReference>
<reference evidence="3 4" key="1">
    <citation type="journal article" date="2016" name="Int. J. Syst. Evol. Microbiol.">
        <title>Pseudaminobacter manganicus sp. nov., isolated from sludge of a manganese mine.</title>
        <authorList>
            <person name="Li J."/>
            <person name="Huang J."/>
            <person name="Liao S."/>
            <person name="Wang G."/>
        </authorList>
    </citation>
    <scope>NUCLEOTIDE SEQUENCE [LARGE SCALE GENOMIC DNA]</scope>
    <source>
        <strain evidence="3 4">JH-7</strain>
    </source>
</reference>
<protein>
    <submittedName>
        <fullName evidence="3">Hydrolase</fullName>
    </submittedName>
</protein>
<name>A0A1V8RM84_9HYPH</name>
<evidence type="ECO:0000259" key="2">
    <source>
        <dbReference type="SMART" id="SM00858"/>
    </source>
</evidence>
<feature type="domain" description="SAF" evidence="2">
    <location>
        <begin position="24"/>
        <end position="95"/>
    </location>
</feature>
<dbReference type="STRING" id="1873176.BFN67_05065"/>
<evidence type="ECO:0000313" key="4">
    <source>
        <dbReference type="Proteomes" id="UP000191905"/>
    </source>
</evidence>
<organism evidence="3 4">
    <name type="scientific">Manganibacter manganicus</name>
    <dbReference type="NCBI Taxonomy" id="1873176"/>
    <lineage>
        <taxon>Bacteria</taxon>
        <taxon>Pseudomonadati</taxon>
        <taxon>Pseudomonadota</taxon>
        <taxon>Alphaproteobacteria</taxon>
        <taxon>Hyphomicrobiales</taxon>
        <taxon>Phyllobacteriaceae</taxon>
        <taxon>Manganibacter</taxon>
    </lineage>
</organism>
<dbReference type="AlphaFoldDB" id="A0A1V8RM84"/>
<dbReference type="SMART" id="SM00858">
    <property type="entry name" value="SAF"/>
    <property type="match status" value="1"/>
</dbReference>
<dbReference type="PANTHER" id="PTHR30536">
    <property type="entry name" value="ALTRONATE/GALACTARATE DEHYDRATASE"/>
    <property type="match status" value="1"/>
</dbReference>
<dbReference type="GO" id="GO:0019698">
    <property type="term" value="P:D-galacturonate catabolic process"/>
    <property type="evidence" value="ECO:0007669"/>
    <property type="project" value="TreeGrafter"/>
</dbReference>
<dbReference type="PANTHER" id="PTHR30536:SF5">
    <property type="entry name" value="ALTRONATE DEHYDRATASE"/>
    <property type="match status" value="1"/>
</dbReference>
<gene>
    <name evidence="3" type="ORF">BFN67_05065</name>
</gene>
<dbReference type="EMBL" id="MDET01000034">
    <property type="protein sequence ID" value="OQM74223.1"/>
    <property type="molecule type" value="Genomic_DNA"/>
</dbReference>